<dbReference type="InterPro" id="IPR036508">
    <property type="entry name" value="Chitin-bd_dom_sf"/>
</dbReference>
<dbReference type="SUPFAM" id="SSF57625">
    <property type="entry name" value="Invertebrate chitin-binding proteins"/>
    <property type="match status" value="1"/>
</dbReference>
<proteinExistence type="predicted"/>
<sequence>MSTRTSRFVTCDDTATKRSFSKKHESSRVKIRRPTRCNFRIEKTLRGLSEWSGRVVGGRIRGGLEGDDFEISSSRCDRAAYDHLVLSDNGGVTRYSGRYVYVYVYVCVCLYSVLCEKQNLRRLILLKFQQVDGYTPGVDYPIYNSVPFGLTFTCGGKLPGYYADPEARCQVWHWCLPNGRQFSFLCPNGTVFSQTARVCDWWFKVDCNDSPRLYGINDDLYRDINGNRI</sequence>
<dbReference type="Proteomes" id="UP001607302">
    <property type="component" value="Unassembled WGS sequence"/>
</dbReference>
<dbReference type="Pfam" id="PF01607">
    <property type="entry name" value="CBM_14"/>
    <property type="match status" value="1"/>
</dbReference>
<evidence type="ECO:0000259" key="1">
    <source>
        <dbReference type="PROSITE" id="PS50940"/>
    </source>
</evidence>
<reference evidence="2 3" key="1">
    <citation type="journal article" date="2024" name="Ann. Entomol. Soc. Am.">
        <title>Genomic analyses of the southern and eastern yellowjacket wasps (Hymenoptera: Vespidae) reveal evolutionary signatures of social life.</title>
        <authorList>
            <person name="Catto M.A."/>
            <person name="Caine P.B."/>
            <person name="Orr S.E."/>
            <person name="Hunt B.G."/>
            <person name="Goodisman M.A.D."/>
        </authorList>
    </citation>
    <scope>NUCLEOTIDE SEQUENCE [LARGE SCALE GENOMIC DNA]</scope>
    <source>
        <strain evidence="2">233</strain>
        <tissue evidence="2">Head and thorax</tissue>
    </source>
</reference>
<protein>
    <submittedName>
        <fullName evidence="2">U-scoloptoxin(01)-Er1a-like isoform X1</fullName>
    </submittedName>
</protein>
<dbReference type="Gene3D" id="2.170.140.10">
    <property type="entry name" value="Chitin binding domain"/>
    <property type="match status" value="1"/>
</dbReference>
<dbReference type="PANTHER" id="PTHR22933">
    <property type="entry name" value="FI18007P1-RELATED"/>
    <property type="match status" value="1"/>
</dbReference>
<evidence type="ECO:0000313" key="2">
    <source>
        <dbReference type="EMBL" id="KAL2713601.1"/>
    </source>
</evidence>
<evidence type="ECO:0000313" key="3">
    <source>
        <dbReference type="Proteomes" id="UP001607302"/>
    </source>
</evidence>
<dbReference type="InterPro" id="IPR002557">
    <property type="entry name" value="Chitin-bd_dom"/>
</dbReference>
<dbReference type="PROSITE" id="PS50940">
    <property type="entry name" value="CHIT_BIND_II"/>
    <property type="match status" value="1"/>
</dbReference>
<dbReference type="PANTHER" id="PTHR22933:SF42">
    <property type="entry name" value="FI18455P1-RELATED"/>
    <property type="match status" value="1"/>
</dbReference>
<accession>A0ABD1ZZN2</accession>
<comment type="caution">
    <text evidence="2">The sequence shown here is derived from an EMBL/GenBank/DDBJ whole genome shotgun (WGS) entry which is preliminary data.</text>
</comment>
<keyword evidence="3" id="KW-1185">Reference proteome</keyword>
<dbReference type="EMBL" id="JAUDFV010000157">
    <property type="protein sequence ID" value="KAL2713601.1"/>
    <property type="molecule type" value="Genomic_DNA"/>
</dbReference>
<feature type="domain" description="Chitin-binding type-2" evidence="1">
    <location>
        <begin position="151"/>
        <end position="209"/>
    </location>
</feature>
<organism evidence="2 3">
    <name type="scientific">Vespula squamosa</name>
    <name type="common">Southern yellow jacket</name>
    <name type="synonym">Wasp</name>
    <dbReference type="NCBI Taxonomy" id="30214"/>
    <lineage>
        <taxon>Eukaryota</taxon>
        <taxon>Metazoa</taxon>
        <taxon>Ecdysozoa</taxon>
        <taxon>Arthropoda</taxon>
        <taxon>Hexapoda</taxon>
        <taxon>Insecta</taxon>
        <taxon>Pterygota</taxon>
        <taxon>Neoptera</taxon>
        <taxon>Endopterygota</taxon>
        <taxon>Hymenoptera</taxon>
        <taxon>Apocrita</taxon>
        <taxon>Aculeata</taxon>
        <taxon>Vespoidea</taxon>
        <taxon>Vespidae</taxon>
        <taxon>Vespinae</taxon>
        <taxon>Vespula</taxon>
    </lineage>
</organism>
<name>A0ABD1ZZN2_VESSQ</name>
<gene>
    <name evidence="2" type="ORF">V1478_016158</name>
</gene>
<dbReference type="SMART" id="SM00494">
    <property type="entry name" value="ChtBD2"/>
    <property type="match status" value="1"/>
</dbReference>
<dbReference type="InterPro" id="IPR052976">
    <property type="entry name" value="Scoloptoxin-like"/>
</dbReference>
<dbReference type="AlphaFoldDB" id="A0ABD1ZZN2"/>